<dbReference type="PANTHER" id="PTHR42852">
    <property type="entry name" value="THIOL:DISULFIDE INTERCHANGE PROTEIN DSBE"/>
    <property type="match status" value="1"/>
</dbReference>
<evidence type="ECO:0000256" key="5">
    <source>
        <dbReference type="SAM" id="SignalP"/>
    </source>
</evidence>
<dbReference type="GO" id="GO:0016209">
    <property type="term" value="F:antioxidant activity"/>
    <property type="evidence" value="ECO:0007669"/>
    <property type="project" value="InterPro"/>
</dbReference>
<evidence type="ECO:0000256" key="3">
    <source>
        <dbReference type="ARBA" id="ARBA00023157"/>
    </source>
</evidence>
<evidence type="ECO:0000313" key="8">
    <source>
        <dbReference type="Proteomes" id="UP000321436"/>
    </source>
</evidence>
<organism evidence="7 8">
    <name type="scientific">Chitinophaga cymbidii</name>
    <dbReference type="NCBI Taxonomy" id="1096750"/>
    <lineage>
        <taxon>Bacteria</taxon>
        <taxon>Pseudomonadati</taxon>
        <taxon>Bacteroidota</taxon>
        <taxon>Chitinophagia</taxon>
        <taxon>Chitinophagales</taxon>
        <taxon>Chitinophagaceae</taxon>
        <taxon>Chitinophaga</taxon>
    </lineage>
</organism>
<dbReference type="GO" id="GO:0017004">
    <property type="term" value="P:cytochrome complex assembly"/>
    <property type="evidence" value="ECO:0007669"/>
    <property type="project" value="UniProtKB-KW"/>
</dbReference>
<evidence type="ECO:0000256" key="2">
    <source>
        <dbReference type="ARBA" id="ARBA00022748"/>
    </source>
</evidence>
<dbReference type="OrthoDB" id="1095575at2"/>
<keyword evidence="2" id="KW-0201">Cytochrome c-type biogenesis</keyword>
<comment type="caution">
    <text evidence="7">The sequence shown here is derived from an EMBL/GenBank/DDBJ whole genome shotgun (WGS) entry which is preliminary data.</text>
</comment>
<feature type="domain" description="Thioredoxin" evidence="6">
    <location>
        <begin position="26"/>
        <end position="172"/>
    </location>
</feature>
<sequence>MAIRKMMIWLTLAMSFLQLTASAQTAAERKQAFPFEFKDTLGRVVKLDDLKGKVVYMDFWFTGCKGCVQVAKGLHDAVLPAFREDTSVVFMSVSLDINFLKWKRSIREGLYTSEGELNVFTMGMGGDHPFYRHYGFSGAPQTMLIDRQGRVVSTSPPFPGPALVEMIRSEQK</sequence>
<feature type="chain" id="PRO_5021928373" evidence="5">
    <location>
        <begin position="27"/>
        <end position="172"/>
    </location>
</feature>
<dbReference type="PANTHER" id="PTHR42852:SF6">
    <property type="entry name" value="THIOL:DISULFIDE INTERCHANGE PROTEIN DSBE"/>
    <property type="match status" value="1"/>
</dbReference>
<evidence type="ECO:0000313" key="7">
    <source>
        <dbReference type="EMBL" id="GEP97648.1"/>
    </source>
</evidence>
<dbReference type="Gene3D" id="3.40.30.10">
    <property type="entry name" value="Glutaredoxin"/>
    <property type="match status" value="1"/>
</dbReference>
<comment type="subcellular location">
    <subcellularLocation>
        <location evidence="1">Cell envelope</location>
    </subcellularLocation>
</comment>
<dbReference type="GO" id="GO:0016491">
    <property type="term" value="F:oxidoreductase activity"/>
    <property type="evidence" value="ECO:0007669"/>
    <property type="project" value="InterPro"/>
</dbReference>
<dbReference type="SUPFAM" id="SSF52833">
    <property type="entry name" value="Thioredoxin-like"/>
    <property type="match status" value="1"/>
</dbReference>
<protein>
    <submittedName>
        <fullName evidence="7">Thiol-disulfide oxidoreductase ResA</fullName>
    </submittedName>
</protein>
<feature type="signal peptide" evidence="5">
    <location>
        <begin position="1"/>
        <end position="26"/>
    </location>
</feature>
<dbReference type="AlphaFoldDB" id="A0A512RPM0"/>
<reference evidence="7 8" key="1">
    <citation type="submission" date="2019-07" db="EMBL/GenBank/DDBJ databases">
        <title>Whole genome shotgun sequence of Chitinophaga cymbidii NBRC 109752.</title>
        <authorList>
            <person name="Hosoyama A."/>
            <person name="Uohara A."/>
            <person name="Ohji S."/>
            <person name="Ichikawa N."/>
        </authorList>
    </citation>
    <scope>NUCLEOTIDE SEQUENCE [LARGE SCALE GENOMIC DNA]</scope>
    <source>
        <strain evidence="7 8">NBRC 109752</strain>
    </source>
</reference>
<name>A0A512RPM0_9BACT</name>
<proteinExistence type="predicted"/>
<evidence type="ECO:0000256" key="4">
    <source>
        <dbReference type="ARBA" id="ARBA00023284"/>
    </source>
</evidence>
<keyword evidence="8" id="KW-1185">Reference proteome</keyword>
<dbReference type="InterPro" id="IPR000866">
    <property type="entry name" value="AhpC/TSA"/>
</dbReference>
<dbReference type="Proteomes" id="UP000321436">
    <property type="component" value="Unassembled WGS sequence"/>
</dbReference>
<dbReference type="GO" id="GO:0030313">
    <property type="term" value="C:cell envelope"/>
    <property type="evidence" value="ECO:0007669"/>
    <property type="project" value="UniProtKB-SubCell"/>
</dbReference>
<dbReference type="PROSITE" id="PS51352">
    <property type="entry name" value="THIOREDOXIN_2"/>
    <property type="match status" value="1"/>
</dbReference>
<dbReference type="InterPro" id="IPR050553">
    <property type="entry name" value="Thioredoxin_ResA/DsbE_sf"/>
</dbReference>
<evidence type="ECO:0000256" key="1">
    <source>
        <dbReference type="ARBA" id="ARBA00004196"/>
    </source>
</evidence>
<keyword evidence="5" id="KW-0732">Signal</keyword>
<dbReference type="Pfam" id="PF00578">
    <property type="entry name" value="AhpC-TSA"/>
    <property type="match status" value="1"/>
</dbReference>
<dbReference type="RefSeq" id="WP_146865437.1">
    <property type="nucleotide sequence ID" value="NZ_BKAU01000005.1"/>
</dbReference>
<dbReference type="EMBL" id="BKAU01000005">
    <property type="protein sequence ID" value="GEP97648.1"/>
    <property type="molecule type" value="Genomic_DNA"/>
</dbReference>
<accession>A0A512RPM0</accession>
<dbReference type="InterPro" id="IPR013766">
    <property type="entry name" value="Thioredoxin_domain"/>
</dbReference>
<keyword evidence="3" id="KW-1015">Disulfide bond</keyword>
<dbReference type="InterPro" id="IPR036249">
    <property type="entry name" value="Thioredoxin-like_sf"/>
</dbReference>
<keyword evidence="4" id="KW-0676">Redox-active center</keyword>
<evidence type="ECO:0000259" key="6">
    <source>
        <dbReference type="PROSITE" id="PS51352"/>
    </source>
</evidence>
<dbReference type="CDD" id="cd02966">
    <property type="entry name" value="TlpA_like_family"/>
    <property type="match status" value="1"/>
</dbReference>
<gene>
    <name evidence="7" type="ORF">CCY01nite_39080</name>
</gene>